<evidence type="ECO:0000256" key="3">
    <source>
        <dbReference type="ARBA" id="ARBA00022553"/>
    </source>
</evidence>
<sequence>MDRGAGSDLFLLADEKFDFDVSLSPASSDGDEDEDEVFVGPVSLEQRFASVSAASRPEAGGGVRGGWSPLSGDQLEEVCQEAHRLAHQLQGSGLSRPRGEAATDATASKATTLDTTASKATATDATASNATASKATTSDATASNATATVSPGGFVRGSESELSLRQAAGAPSPIKRQTFCVQDSPMKLLPPAVQRRLLRGSGVNNPTSARAAAATSARPAAKVSSAARHAGAASPGHLAGAARSSSSPVAAVKPLARTGLRGRAALSGAVVLPSKPAAASCSTARSAAEKPRLQPPSRTLGSWRRSPSLSATGSCEDLLSDSASVASDVSDSSLNGKRTLAPPTKRALLNPSGVKAPPLQKRRVMERKNSSSSSSSLSSFNSSFSLSPAPGKLSSTGPAPISRPRPYAAPPEPAAAVRRCSQARKLSEAERLKAARSTPLKRAEATPLQLTPAKRPASIPAAAARLQKNKPEAAVAPMAGGGGVFLRRPLLAAAGHSGPRPCPPQ</sequence>
<comment type="caution">
    <text evidence="7">The sequence shown here is derived from an EMBL/GenBank/DDBJ whole genome shotgun (WGS) entry which is preliminary data.</text>
</comment>
<evidence type="ECO:0000256" key="2">
    <source>
        <dbReference type="ARBA" id="ARBA00022490"/>
    </source>
</evidence>
<dbReference type="Pfam" id="PF15259">
    <property type="entry name" value="GTSE1_N"/>
    <property type="match status" value="1"/>
</dbReference>
<feature type="compositionally biased region" description="Low complexity" evidence="5">
    <location>
        <begin position="102"/>
        <end position="148"/>
    </location>
</feature>
<feature type="domain" description="G2 and S phase-expressed protein 1 N-terminal" evidence="6">
    <location>
        <begin position="10"/>
        <end position="105"/>
    </location>
</feature>
<dbReference type="PANTHER" id="PTHR21584:SF10">
    <property type="entry name" value="G2 AND S PHASE-EXPRESSED PROTEIN 1"/>
    <property type="match status" value="1"/>
</dbReference>
<feature type="compositionally biased region" description="Low complexity" evidence="5">
    <location>
        <begin position="370"/>
        <end position="387"/>
    </location>
</feature>
<keyword evidence="2" id="KW-0963">Cytoplasm</keyword>
<dbReference type="PANTHER" id="PTHR21584">
    <property type="entry name" value="DIFFERENTIAL DISPLAY AND ACTIVATED BY P53 DDA3 /G2 S PHASE EXPRESSED 1"/>
    <property type="match status" value="1"/>
</dbReference>
<feature type="compositionally biased region" description="Low complexity" evidence="5">
    <location>
        <begin position="206"/>
        <end position="221"/>
    </location>
</feature>
<name>A0A4Z2FYD2_9TELE</name>
<evidence type="ECO:0000256" key="4">
    <source>
        <dbReference type="ARBA" id="ARBA00023212"/>
    </source>
</evidence>
<dbReference type="EMBL" id="SRLO01000839">
    <property type="protein sequence ID" value="TNN45564.1"/>
    <property type="molecule type" value="Genomic_DNA"/>
</dbReference>
<evidence type="ECO:0000313" key="7">
    <source>
        <dbReference type="EMBL" id="TNN45564.1"/>
    </source>
</evidence>
<dbReference type="AlphaFoldDB" id="A0A4Z2FYD2"/>
<feature type="compositionally biased region" description="Low complexity" evidence="5">
    <location>
        <begin position="277"/>
        <end position="286"/>
    </location>
</feature>
<accession>A0A4Z2FYD2</accession>
<dbReference type="OrthoDB" id="10072587at2759"/>
<protein>
    <submittedName>
        <fullName evidence="7">G2 and S phase-expressed protein 1</fullName>
    </submittedName>
</protein>
<dbReference type="InterPro" id="IPR026657">
    <property type="entry name" value="DDA3/GTSE-1"/>
</dbReference>
<feature type="region of interest" description="Disordered" evidence="5">
    <location>
        <begin position="50"/>
        <end position="71"/>
    </location>
</feature>
<evidence type="ECO:0000256" key="1">
    <source>
        <dbReference type="ARBA" id="ARBA00004245"/>
    </source>
</evidence>
<dbReference type="GO" id="GO:0008017">
    <property type="term" value="F:microtubule binding"/>
    <property type="evidence" value="ECO:0007669"/>
    <property type="project" value="TreeGrafter"/>
</dbReference>
<feature type="region of interest" description="Disordered" evidence="5">
    <location>
        <begin position="88"/>
        <end position="250"/>
    </location>
</feature>
<keyword evidence="8" id="KW-1185">Reference proteome</keyword>
<feature type="compositionally biased region" description="Polar residues" evidence="5">
    <location>
        <begin position="296"/>
        <end position="313"/>
    </location>
</feature>
<feature type="compositionally biased region" description="Pro residues" evidence="5">
    <location>
        <begin position="401"/>
        <end position="413"/>
    </location>
</feature>
<proteinExistence type="predicted"/>
<evidence type="ECO:0000256" key="5">
    <source>
        <dbReference type="SAM" id="MobiDB-lite"/>
    </source>
</evidence>
<comment type="subcellular location">
    <subcellularLocation>
        <location evidence="1">Cytoplasm</location>
        <location evidence="1">Cytoskeleton</location>
    </subcellularLocation>
</comment>
<keyword evidence="3" id="KW-0597">Phosphoprotein</keyword>
<evidence type="ECO:0000259" key="6">
    <source>
        <dbReference type="Pfam" id="PF15259"/>
    </source>
</evidence>
<evidence type="ECO:0000313" key="8">
    <source>
        <dbReference type="Proteomes" id="UP000314294"/>
    </source>
</evidence>
<gene>
    <name evidence="7" type="primary">GTSE1</name>
    <name evidence="7" type="ORF">EYF80_044231</name>
</gene>
<feature type="compositionally biased region" description="Low complexity" evidence="5">
    <location>
        <begin position="320"/>
        <end position="334"/>
    </location>
</feature>
<reference evidence="7 8" key="1">
    <citation type="submission" date="2019-03" db="EMBL/GenBank/DDBJ databases">
        <title>First draft genome of Liparis tanakae, snailfish: a comprehensive survey of snailfish specific genes.</title>
        <authorList>
            <person name="Kim W."/>
            <person name="Song I."/>
            <person name="Jeong J.-H."/>
            <person name="Kim D."/>
            <person name="Kim S."/>
            <person name="Ryu S."/>
            <person name="Song J.Y."/>
            <person name="Lee S.K."/>
        </authorList>
    </citation>
    <scope>NUCLEOTIDE SEQUENCE [LARGE SCALE GENOMIC DNA]</scope>
    <source>
        <tissue evidence="7">Muscle</tissue>
    </source>
</reference>
<keyword evidence="4" id="KW-0206">Cytoskeleton</keyword>
<dbReference type="Proteomes" id="UP000314294">
    <property type="component" value="Unassembled WGS sequence"/>
</dbReference>
<dbReference type="InterPro" id="IPR032768">
    <property type="entry name" value="GTSE1_N"/>
</dbReference>
<feature type="compositionally biased region" description="Low complexity" evidence="5">
    <location>
        <begin position="239"/>
        <end position="250"/>
    </location>
</feature>
<feature type="region of interest" description="Disordered" evidence="5">
    <location>
        <begin position="274"/>
        <end position="457"/>
    </location>
</feature>
<dbReference type="GO" id="GO:0005881">
    <property type="term" value="C:cytoplasmic microtubule"/>
    <property type="evidence" value="ECO:0007669"/>
    <property type="project" value="TreeGrafter"/>
</dbReference>
<organism evidence="7 8">
    <name type="scientific">Liparis tanakae</name>
    <name type="common">Tanaka's snailfish</name>
    <dbReference type="NCBI Taxonomy" id="230148"/>
    <lineage>
        <taxon>Eukaryota</taxon>
        <taxon>Metazoa</taxon>
        <taxon>Chordata</taxon>
        <taxon>Craniata</taxon>
        <taxon>Vertebrata</taxon>
        <taxon>Euteleostomi</taxon>
        <taxon>Actinopterygii</taxon>
        <taxon>Neopterygii</taxon>
        <taxon>Teleostei</taxon>
        <taxon>Neoteleostei</taxon>
        <taxon>Acanthomorphata</taxon>
        <taxon>Eupercaria</taxon>
        <taxon>Perciformes</taxon>
        <taxon>Cottioidei</taxon>
        <taxon>Cottales</taxon>
        <taxon>Liparidae</taxon>
        <taxon>Liparis</taxon>
    </lineage>
</organism>